<keyword evidence="2" id="KW-1185">Reference proteome</keyword>
<sequence length="163" mass="17791">MGVTTMRPLGPASANEPLDEVDFLILDQVRELYTQADPPPVDLVERIRLAVSMAGACEPLARRREVLAAGMRGTDQRRLITFDAESVTVMISVQPNRDGTVRIDGWLTPPAGHPVELRTARIRMRTTADADGRFVLDGVKPGTAQLVVRPLRGRSVTTPAIVL</sequence>
<evidence type="ECO:0000313" key="1">
    <source>
        <dbReference type="EMBL" id="AHH96182.1"/>
    </source>
</evidence>
<protein>
    <recommendedName>
        <fullName evidence="3">Carboxypeptidase regulatory-like domain-containing protein</fullName>
    </recommendedName>
</protein>
<organism evidence="1 2">
    <name type="scientific">Kutzneria albida DSM 43870</name>
    <dbReference type="NCBI Taxonomy" id="1449976"/>
    <lineage>
        <taxon>Bacteria</taxon>
        <taxon>Bacillati</taxon>
        <taxon>Actinomycetota</taxon>
        <taxon>Actinomycetes</taxon>
        <taxon>Pseudonocardiales</taxon>
        <taxon>Pseudonocardiaceae</taxon>
        <taxon>Kutzneria</taxon>
    </lineage>
</organism>
<evidence type="ECO:0000313" key="2">
    <source>
        <dbReference type="Proteomes" id="UP000019225"/>
    </source>
</evidence>
<reference evidence="1 2" key="1">
    <citation type="journal article" date="2014" name="BMC Genomics">
        <title>Complete genome sequence of producer of the glycopeptide antibiotic Aculeximycin Kutzneria albida DSM 43870T, a representative of minor genus of Pseudonocardiaceae.</title>
        <authorList>
            <person name="Rebets Y."/>
            <person name="Tokovenko B."/>
            <person name="Lushchyk I."/>
            <person name="Ruckert C."/>
            <person name="Zaburannyi N."/>
            <person name="Bechthold A."/>
            <person name="Kalinowski J."/>
            <person name="Luzhetskyy A."/>
        </authorList>
    </citation>
    <scope>NUCLEOTIDE SEQUENCE [LARGE SCALE GENOMIC DNA]</scope>
    <source>
        <strain evidence="1">DSM 43870</strain>
    </source>
</reference>
<dbReference type="AlphaFoldDB" id="W5W5M6"/>
<dbReference type="eggNOG" id="ENOG5032XDT">
    <property type="taxonomic scope" value="Bacteria"/>
</dbReference>
<gene>
    <name evidence="1" type="ORF">KALB_2814</name>
</gene>
<accession>W5W5M6</accession>
<dbReference type="InterPro" id="IPR013784">
    <property type="entry name" value="Carb-bd-like_fold"/>
</dbReference>
<dbReference type="HOGENOM" id="CLU_113280_0_0_11"/>
<evidence type="ECO:0008006" key="3">
    <source>
        <dbReference type="Google" id="ProtNLM"/>
    </source>
</evidence>
<dbReference type="STRING" id="1449976.KALB_2814"/>
<name>W5W5M6_9PSEU</name>
<dbReference type="SUPFAM" id="SSF49452">
    <property type="entry name" value="Starch-binding domain-like"/>
    <property type="match status" value="1"/>
</dbReference>
<dbReference type="EMBL" id="CP007155">
    <property type="protein sequence ID" value="AHH96182.1"/>
    <property type="molecule type" value="Genomic_DNA"/>
</dbReference>
<dbReference type="GO" id="GO:0030246">
    <property type="term" value="F:carbohydrate binding"/>
    <property type="evidence" value="ECO:0007669"/>
    <property type="project" value="InterPro"/>
</dbReference>
<proteinExistence type="predicted"/>
<dbReference type="KEGG" id="kal:KALB_2814"/>
<dbReference type="Proteomes" id="UP000019225">
    <property type="component" value="Chromosome"/>
</dbReference>